<dbReference type="EMBL" id="BSXT01007485">
    <property type="protein sequence ID" value="GMF63758.1"/>
    <property type="molecule type" value="Genomic_DNA"/>
</dbReference>
<protein>
    <submittedName>
        <fullName evidence="1">Unnamed protein product</fullName>
    </submittedName>
</protein>
<accession>A0A9W6YFM3</accession>
<sequence length="135" mass="15871">MREDSLFQSEAMYPDEHIRTYEYSDYENLDEGTCLTVEDARNAFNSTLEVAYYSIDDVRNVYPNIESFRLHLADQIETVAKTRLDRLSHKKIFSLQIAEELIASAMHPSRIQKQLNNFNDIEKFFESMGCKILKF</sequence>
<proteinExistence type="predicted"/>
<comment type="caution">
    <text evidence="1">The sequence shown here is derived from an EMBL/GenBank/DDBJ whole genome shotgun (WGS) entry which is preliminary data.</text>
</comment>
<keyword evidence="2" id="KW-1185">Reference proteome</keyword>
<dbReference type="OrthoDB" id="10400737at2759"/>
<dbReference type="Proteomes" id="UP001165121">
    <property type="component" value="Unassembled WGS sequence"/>
</dbReference>
<name>A0A9W6YFM3_9STRA</name>
<evidence type="ECO:0000313" key="1">
    <source>
        <dbReference type="EMBL" id="GMF63758.1"/>
    </source>
</evidence>
<gene>
    <name evidence="1" type="ORF">Pfra01_002778100</name>
</gene>
<reference evidence="1" key="1">
    <citation type="submission" date="2023-04" db="EMBL/GenBank/DDBJ databases">
        <title>Phytophthora fragariaefolia NBRC 109709.</title>
        <authorList>
            <person name="Ichikawa N."/>
            <person name="Sato H."/>
            <person name="Tonouchi N."/>
        </authorList>
    </citation>
    <scope>NUCLEOTIDE SEQUENCE</scope>
    <source>
        <strain evidence="1">NBRC 109709</strain>
    </source>
</reference>
<evidence type="ECO:0000313" key="2">
    <source>
        <dbReference type="Proteomes" id="UP001165121"/>
    </source>
</evidence>
<dbReference type="AlphaFoldDB" id="A0A9W6YFM3"/>
<organism evidence="1 2">
    <name type="scientific">Phytophthora fragariaefolia</name>
    <dbReference type="NCBI Taxonomy" id="1490495"/>
    <lineage>
        <taxon>Eukaryota</taxon>
        <taxon>Sar</taxon>
        <taxon>Stramenopiles</taxon>
        <taxon>Oomycota</taxon>
        <taxon>Peronosporomycetes</taxon>
        <taxon>Peronosporales</taxon>
        <taxon>Peronosporaceae</taxon>
        <taxon>Phytophthora</taxon>
    </lineage>
</organism>